<keyword evidence="3" id="KW-0547">Nucleotide-binding</keyword>
<dbReference type="Pfam" id="PF00009">
    <property type="entry name" value="GTP_EFTU"/>
    <property type="match status" value="1"/>
</dbReference>
<dbReference type="SUPFAM" id="SSF52540">
    <property type="entry name" value="P-loop containing nucleoside triphosphate hydrolases"/>
    <property type="match status" value="1"/>
</dbReference>
<keyword evidence="2 7" id="KW-0396">Initiation factor</keyword>
<comment type="similarity">
    <text evidence="1">Belongs to the TRAFAC class translation factor GTPase superfamily. Classic translation factor GTPase family. IF-2 subfamily.</text>
</comment>
<evidence type="ECO:0000256" key="2">
    <source>
        <dbReference type="ARBA" id="ARBA00022540"/>
    </source>
</evidence>
<dbReference type="GO" id="GO:0003743">
    <property type="term" value="F:translation initiation factor activity"/>
    <property type="evidence" value="ECO:0007669"/>
    <property type="project" value="UniProtKB-KW"/>
</dbReference>
<evidence type="ECO:0000256" key="5">
    <source>
        <dbReference type="ARBA" id="ARBA00023134"/>
    </source>
</evidence>
<dbReference type="Proteomes" id="UP000034044">
    <property type="component" value="Unassembled WGS sequence"/>
</dbReference>
<keyword evidence="4" id="KW-0648">Protein biosynthesis</keyword>
<dbReference type="PANTHER" id="PTHR43381:SF5">
    <property type="entry name" value="TR-TYPE G DOMAIN-CONTAINING PROTEIN"/>
    <property type="match status" value="1"/>
</dbReference>
<evidence type="ECO:0000313" key="7">
    <source>
        <dbReference type="EMBL" id="KKQ23212.1"/>
    </source>
</evidence>
<evidence type="ECO:0000256" key="1">
    <source>
        <dbReference type="ARBA" id="ARBA00007733"/>
    </source>
</evidence>
<dbReference type="InterPro" id="IPR000795">
    <property type="entry name" value="T_Tr_GTP-bd_dom"/>
</dbReference>
<comment type="caution">
    <text evidence="7">The sequence shown here is derived from an EMBL/GenBank/DDBJ whole genome shotgun (WGS) entry which is preliminary data.</text>
</comment>
<evidence type="ECO:0000313" key="8">
    <source>
        <dbReference type="Proteomes" id="UP000034044"/>
    </source>
</evidence>
<dbReference type="InterPro" id="IPR015760">
    <property type="entry name" value="TIF_IF2"/>
</dbReference>
<feature type="domain" description="Tr-type G" evidence="6">
    <location>
        <begin position="15"/>
        <end position="71"/>
    </location>
</feature>
<dbReference type="Gene3D" id="3.40.50.300">
    <property type="entry name" value="P-loop containing nucleotide triphosphate hydrolases"/>
    <property type="match status" value="1"/>
</dbReference>
<dbReference type="PANTHER" id="PTHR43381">
    <property type="entry name" value="TRANSLATION INITIATION FACTOR IF-2-RELATED"/>
    <property type="match status" value="1"/>
</dbReference>
<dbReference type="InterPro" id="IPR027417">
    <property type="entry name" value="P-loop_NTPase"/>
</dbReference>
<dbReference type="GO" id="GO:0003924">
    <property type="term" value="F:GTPase activity"/>
    <property type="evidence" value="ECO:0007669"/>
    <property type="project" value="InterPro"/>
</dbReference>
<accession>A0A0G0FZH4</accession>
<dbReference type="InterPro" id="IPR005225">
    <property type="entry name" value="Small_GTP-bd"/>
</dbReference>
<dbReference type="EMBL" id="LBSR01000003">
    <property type="protein sequence ID" value="KKQ23212.1"/>
    <property type="molecule type" value="Genomic_DNA"/>
</dbReference>
<name>A0A0G0FZH4_9BACT</name>
<evidence type="ECO:0000259" key="6">
    <source>
        <dbReference type="Pfam" id="PF00009"/>
    </source>
</evidence>
<dbReference type="NCBIfam" id="TIGR00231">
    <property type="entry name" value="small_GTP"/>
    <property type="match status" value="1"/>
</dbReference>
<dbReference type="PATRIC" id="fig|1619010.3.peg.164"/>
<organism evidence="7 8">
    <name type="scientific">Candidatus Wolfebacteria bacterium GW2011_GWC1_37_10</name>
    <dbReference type="NCBI Taxonomy" id="1619010"/>
    <lineage>
        <taxon>Bacteria</taxon>
        <taxon>Candidatus Wolfeibacteriota</taxon>
    </lineage>
</organism>
<evidence type="ECO:0000256" key="3">
    <source>
        <dbReference type="ARBA" id="ARBA00022741"/>
    </source>
</evidence>
<dbReference type="GO" id="GO:0005525">
    <property type="term" value="F:GTP binding"/>
    <property type="evidence" value="ECO:0007669"/>
    <property type="project" value="UniProtKB-KW"/>
</dbReference>
<dbReference type="AlphaFoldDB" id="A0A0G0FZH4"/>
<protein>
    <submittedName>
        <fullName evidence="7">Translation initiation factor IF-2</fullName>
    </submittedName>
</protein>
<keyword evidence="5" id="KW-0342">GTP-binding</keyword>
<sequence>MQENHLKNLILRPPIVVVMGHVDHGKSSLLDFIRKTNIVAKEAGGITQSIGAYEIIHNNKRITFIDTPGHECAAAAPQLLIWQF</sequence>
<proteinExistence type="inferred from homology"/>
<gene>
    <name evidence="7" type="ORF">US36_C0003G0046</name>
</gene>
<reference evidence="7 8" key="1">
    <citation type="journal article" date="2015" name="Nature">
        <title>rRNA introns, odd ribosomes, and small enigmatic genomes across a large radiation of phyla.</title>
        <authorList>
            <person name="Brown C.T."/>
            <person name="Hug L.A."/>
            <person name="Thomas B.C."/>
            <person name="Sharon I."/>
            <person name="Castelle C.J."/>
            <person name="Singh A."/>
            <person name="Wilkins M.J."/>
            <person name="Williams K.H."/>
            <person name="Banfield J.F."/>
        </authorList>
    </citation>
    <scope>NUCLEOTIDE SEQUENCE [LARGE SCALE GENOMIC DNA]</scope>
</reference>
<evidence type="ECO:0000256" key="4">
    <source>
        <dbReference type="ARBA" id="ARBA00022917"/>
    </source>
</evidence>
<dbReference type="GO" id="GO:0005737">
    <property type="term" value="C:cytoplasm"/>
    <property type="evidence" value="ECO:0007669"/>
    <property type="project" value="TreeGrafter"/>
</dbReference>